<organism evidence="16 17">
    <name type="scientific">Hydrogenophaga intermedia</name>
    <dbReference type="NCBI Taxonomy" id="65786"/>
    <lineage>
        <taxon>Bacteria</taxon>
        <taxon>Pseudomonadati</taxon>
        <taxon>Pseudomonadota</taxon>
        <taxon>Betaproteobacteria</taxon>
        <taxon>Burkholderiales</taxon>
        <taxon>Comamonadaceae</taxon>
        <taxon>Hydrogenophaga</taxon>
    </lineage>
</organism>
<reference evidence="17" key="1">
    <citation type="submission" date="2014-11" db="EMBL/GenBank/DDBJ databases">
        <title>Draft genome sequence of Hydrogenophaga intermedia S1.</title>
        <authorList>
            <person name="Gan H.M."/>
            <person name="Chew T.H."/>
            <person name="Stolz A."/>
        </authorList>
    </citation>
    <scope>NUCLEOTIDE SEQUENCE [LARGE SCALE GENOMIC DNA]</scope>
    <source>
        <strain evidence="17">S1</strain>
    </source>
</reference>
<feature type="transmembrane region" description="Helical" evidence="14">
    <location>
        <begin position="55"/>
        <end position="77"/>
    </location>
</feature>
<evidence type="ECO:0000256" key="5">
    <source>
        <dbReference type="ARBA" id="ARBA00022617"/>
    </source>
</evidence>
<feature type="transmembrane region" description="Helical" evidence="14">
    <location>
        <begin position="98"/>
        <end position="119"/>
    </location>
</feature>
<dbReference type="GO" id="GO:0046872">
    <property type="term" value="F:metal ion binding"/>
    <property type="evidence" value="ECO:0007669"/>
    <property type="project" value="UniProtKB-KW"/>
</dbReference>
<comment type="similarity">
    <text evidence="12">Belongs to the cytochrome b561 family.</text>
</comment>
<evidence type="ECO:0000256" key="8">
    <source>
        <dbReference type="ARBA" id="ARBA00022982"/>
    </source>
</evidence>
<dbReference type="RefSeq" id="WP_009515326.1">
    <property type="nucleotide sequence ID" value="NZ_CCAE010000019.1"/>
</dbReference>
<evidence type="ECO:0000256" key="2">
    <source>
        <dbReference type="ARBA" id="ARBA00004651"/>
    </source>
</evidence>
<evidence type="ECO:0000256" key="12">
    <source>
        <dbReference type="ARBA" id="ARBA00037975"/>
    </source>
</evidence>
<evidence type="ECO:0000256" key="9">
    <source>
        <dbReference type="ARBA" id="ARBA00022989"/>
    </source>
</evidence>
<feature type="region of interest" description="Disordered" evidence="13">
    <location>
        <begin position="201"/>
        <end position="220"/>
    </location>
</feature>
<dbReference type="PANTHER" id="PTHR30529:SF7">
    <property type="entry name" value="CYTOCHROME B561 BACTERIAL_NI-HYDROGENASE DOMAIN-CONTAINING PROTEIN"/>
    <property type="match status" value="1"/>
</dbReference>
<keyword evidence="8" id="KW-0249">Electron transport</keyword>
<evidence type="ECO:0000256" key="10">
    <source>
        <dbReference type="ARBA" id="ARBA00023004"/>
    </source>
</evidence>
<feature type="transmembrane region" description="Helical" evidence="14">
    <location>
        <begin position="162"/>
        <end position="184"/>
    </location>
</feature>
<dbReference type="GO" id="GO:0020037">
    <property type="term" value="F:heme binding"/>
    <property type="evidence" value="ECO:0007669"/>
    <property type="project" value="TreeGrafter"/>
</dbReference>
<dbReference type="Pfam" id="PF01292">
    <property type="entry name" value="Ni_hydr_CYTB"/>
    <property type="match status" value="1"/>
</dbReference>
<dbReference type="AlphaFoldDB" id="A0A1L1PF06"/>
<keyword evidence="5" id="KW-0349">Heme</keyword>
<dbReference type="InterPro" id="IPR016174">
    <property type="entry name" value="Di-haem_cyt_TM"/>
</dbReference>
<protein>
    <submittedName>
        <fullName evidence="16">Cytochrome B561</fullName>
    </submittedName>
</protein>
<sequence length="220" mass="24414">MNLVQAIEWAEGHHRRGMYTPIGVAFHWVMAALVIFQLGHGWYLSWQPVGGDKYLGYQTHTEIGLTIMVLGTLRFLWRSQIGTPDNVDEDSFAGRASHALQVWFYFSFFALPISGWVMWSTLPSDLPLSIAGVIPFPRLPFDQLSEALQFTLMQGAARAHVWIVWITALSIPGHAGAAVLHYLVKRDRVLQSMLDLNGPDEPGVVGAATDAGSRPPPLPR</sequence>
<evidence type="ECO:0000256" key="14">
    <source>
        <dbReference type="SAM" id="Phobius"/>
    </source>
</evidence>
<gene>
    <name evidence="16" type="ORF">BN948_02542</name>
</gene>
<name>A0A1L1PF06_HYDIT</name>
<keyword evidence="9 14" id="KW-1133">Transmembrane helix</keyword>
<dbReference type="EMBL" id="CCAE010000019">
    <property type="protein sequence ID" value="CDN88110.1"/>
    <property type="molecule type" value="Genomic_DNA"/>
</dbReference>
<keyword evidence="3" id="KW-0813">Transport</keyword>
<evidence type="ECO:0000313" key="17">
    <source>
        <dbReference type="Proteomes" id="UP000028878"/>
    </source>
</evidence>
<accession>A0A1L1PF06</accession>
<keyword evidence="10" id="KW-0408">Iron</keyword>
<evidence type="ECO:0000256" key="6">
    <source>
        <dbReference type="ARBA" id="ARBA00022692"/>
    </source>
</evidence>
<evidence type="ECO:0000256" key="4">
    <source>
        <dbReference type="ARBA" id="ARBA00022475"/>
    </source>
</evidence>
<dbReference type="GO" id="GO:0009055">
    <property type="term" value="F:electron transfer activity"/>
    <property type="evidence" value="ECO:0007669"/>
    <property type="project" value="InterPro"/>
</dbReference>
<comment type="subcellular location">
    <subcellularLocation>
        <location evidence="2">Cell membrane</location>
        <topology evidence="2">Multi-pass membrane protein</topology>
    </subcellularLocation>
</comment>
<evidence type="ECO:0000256" key="11">
    <source>
        <dbReference type="ARBA" id="ARBA00023136"/>
    </source>
</evidence>
<evidence type="ECO:0000256" key="13">
    <source>
        <dbReference type="SAM" id="MobiDB-lite"/>
    </source>
</evidence>
<evidence type="ECO:0000313" key="16">
    <source>
        <dbReference type="EMBL" id="CDN88110.1"/>
    </source>
</evidence>
<evidence type="ECO:0000256" key="7">
    <source>
        <dbReference type="ARBA" id="ARBA00022723"/>
    </source>
</evidence>
<dbReference type="GO" id="GO:0022904">
    <property type="term" value="P:respiratory electron transport chain"/>
    <property type="evidence" value="ECO:0007669"/>
    <property type="project" value="InterPro"/>
</dbReference>
<dbReference type="InterPro" id="IPR052168">
    <property type="entry name" value="Cytochrome_b561_oxidase"/>
</dbReference>
<evidence type="ECO:0000256" key="3">
    <source>
        <dbReference type="ARBA" id="ARBA00022448"/>
    </source>
</evidence>
<keyword evidence="7" id="KW-0479">Metal-binding</keyword>
<keyword evidence="4" id="KW-1003">Cell membrane</keyword>
<dbReference type="GO" id="GO:0005886">
    <property type="term" value="C:plasma membrane"/>
    <property type="evidence" value="ECO:0007669"/>
    <property type="project" value="UniProtKB-SubCell"/>
</dbReference>
<evidence type="ECO:0000259" key="15">
    <source>
        <dbReference type="Pfam" id="PF01292"/>
    </source>
</evidence>
<comment type="cofactor">
    <cofactor evidence="1">
        <name>heme b</name>
        <dbReference type="ChEBI" id="CHEBI:60344"/>
    </cofactor>
</comment>
<keyword evidence="11 14" id="KW-0472">Membrane</keyword>
<dbReference type="InterPro" id="IPR011577">
    <property type="entry name" value="Cyt_b561_bac/Ni-Hgenase"/>
</dbReference>
<feature type="domain" description="Cytochrome b561 bacterial/Ni-hydrogenase" evidence="15">
    <location>
        <begin position="20"/>
        <end position="194"/>
    </location>
</feature>
<feature type="transmembrane region" description="Helical" evidence="14">
    <location>
        <begin position="21"/>
        <end position="43"/>
    </location>
</feature>
<proteinExistence type="inferred from homology"/>
<dbReference type="Proteomes" id="UP000028878">
    <property type="component" value="Unassembled WGS sequence"/>
</dbReference>
<dbReference type="PANTHER" id="PTHR30529">
    <property type="entry name" value="CYTOCHROME B561"/>
    <property type="match status" value="1"/>
</dbReference>
<keyword evidence="17" id="KW-1185">Reference proteome</keyword>
<evidence type="ECO:0000256" key="1">
    <source>
        <dbReference type="ARBA" id="ARBA00001970"/>
    </source>
</evidence>
<keyword evidence="6 14" id="KW-0812">Transmembrane</keyword>
<dbReference type="SUPFAM" id="SSF81342">
    <property type="entry name" value="Transmembrane di-heme cytochromes"/>
    <property type="match status" value="1"/>
</dbReference>